<dbReference type="AlphaFoldDB" id="A0A2P2MQ24"/>
<protein>
    <submittedName>
        <fullName evidence="1">Uncharacterized protein</fullName>
    </submittedName>
</protein>
<organism evidence="1">
    <name type="scientific">Rhizophora mucronata</name>
    <name type="common">Asiatic mangrove</name>
    <dbReference type="NCBI Taxonomy" id="61149"/>
    <lineage>
        <taxon>Eukaryota</taxon>
        <taxon>Viridiplantae</taxon>
        <taxon>Streptophyta</taxon>
        <taxon>Embryophyta</taxon>
        <taxon>Tracheophyta</taxon>
        <taxon>Spermatophyta</taxon>
        <taxon>Magnoliopsida</taxon>
        <taxon>eudicotyledons</taxon>
        <taxon>Gunneridae</taxon>
        <taxon>Pentapetalae</taxon>
        <taxon>rosids</taxon>
        <taxon>fabids</taxon>
        <taxon>Malpighiales</taxon>
        <taxon>Rhizophoraceae</taxon>
        <taxon>Rhizophora</taxon>
    </lineage>
</organism>
<sequence length="101" mass="11494">MSSCWFNWDWNFSTSALFPSSILSFRSILANKLDTSDAAFSSSVRSSNARSTSFFSDFRRLDIKNSFSLIVAFACLCFSSRSDNEFSVSFSFFLSFFKFIA</sequence>
<name>A0A2P2MQ24_RHIMU</name>
<reference evidence="1" key="1">
    <citation type="submission" date="2018-02" db="EMBL/GenBank/DDBJ databases">
        <title>Rhizophora mucronata_Transcriptome.</title>
        <authorList>
            <person name="Meera S.P."/>
            <person name="Sreeshan A."/>
            <person name="Augustine A."/>
        </authorList>
    </citation>
    <scope>NUCLEOTIDE SEQUENCE</scope>
    <source>
        <tissue evidence="1">Leaf</tissue>
    </source>
</reference>
<evidence type="ECO:0000313" key="1">
    <source>
        <dbReference type="EMBL" id="MBX32315.1"/>
    </source>
</evidence>
<accession>A0A2P2MQ24</accession>
<proteinExistence type="predicted"/>
<dbReference type="EMBL" id="GGEC01051831">
    <property type="protein sequence ID" value="MBX32315.1"/>
    <property type="molecule type" value="Transcribed_RNA"/>
</dbReference>